<dbReference type="eggNOG" id="COG4972">
    <property type="taxonomic scope" value="Bacteria"/>
</dbReference>
<organism evidence="1 2">
    <name type="scientific">Catenovulum agarivorans DS-2</name>
    <dbReference type="NCBI Taxonomy" id="1328313"/>
    <lineage>
        <taxon>Bacteria</taxon>
        <taxon>Pseudomonadati</taxon>
        <taxon>Pseudomonadota</taxon>
        <taxon>Gammaproteobacteria</taxon>
        <taxon>Alteromonadales</taxon>
        <taxon>Alteromonadaceae</taxon>
        <taxon>Catenovulum</taxon>
    </lineage>
</organism>
<comment type="caution">
    <text evidence="1">The sequence shown here is derived from an EMBL/GenBank/DDBJ whole genome shotgun (WGS) entry which is preliminary data.</text>
</comment>
<dbReference type="STRING" id="1328313.DS2_15934"/>
<dbReference type="Gene3D" id="3.30.420.40">
    <property type="match status" value="2"/>
</dbReference>
<accession>W7Q7I7</accession>
<dbReference type="Proteomes" id="UP000019276">
    <property type="component" value="Unassembled WGS sequence"/>
</dbReference>
<name>W7Q7I7_9ALTE</name>
<dbReference type="AlphaFoldDB" id="W7Q7I7"/>
<keyword evidence="2" id="KW-1185">Reference proteome</keyword>
<sequence length="293" mass="33248">MTSTAAYLLIYQPGQKTPLHTADQPLESNENWHNCIKQLLETSPLIKQASLNIVLPGSQYQLFVADKPDVTEDELASAIKYAAADYINVPLDDVVTEYFDIPVQQHGQNKINLVVANKRFVQMVIKECNQKCNLLNRITIDELAYEDLFLSDNDASLLVVHHPDEQLLLQIVKEGKIYFFRRVRGYDKIDTFAELEIKHGAADGLSLEIQRSLDYFESQLRQPPVKRIYISIQNKHEKQLIDQIGENFDVPVLPLKNRLADELPDSDNHAYFPAIGAVQELLNPQPQGNGVAK</sequence>
<dbReference type="SUPFAM" id="SSF53067">
    <property type="entry name" value="Actin-like ATPase domain"/>
    <property type="match status" value="1"/>
</dbReference>
<dbReference type="Gene3D" id="3.30.1490.300">
    <property type="match status" value="1"/>
</dbReference>
<evidence type="ECO:0000313" key="1">
    <source>
        <dbReference type="EMBL" id="EWH08739.1"/>
    </source>
</evidence>
<proteinExistence type="predicted"/>
<reference evidence="1 2" key="1">
    <citation type="journal article" date="2014" name="Genome Announc.">
        <title>Draft Genome Sequence of the Agar-Degrading Bacterium Catenovulum sp. Strain DS-2, Isolated from Intestines of Haliotis diversicolor.</title>
        <authorList>
            <person name="Shan D."/>
            <person name="Li X."/>
            <person name="Gu Z."/>
            <person name="Wei G."/>
            <person name="Gao Z."/>
            <person name="Shao Z."/>
        </authorList>
    </citation>
    <scope>NUCLEOTIDE SEQUENCE [LARGE SCALE GENOMIC DNA]</scope>
    <source>
        <strain evidence="1 2">DS-2</strain>
    </source>
</reference>
<protein>
    <submittedName>
        <fullName evidence="1">Biogenesis protein MshI</fullName>
    </submittedName>
</protein>
<evidence type="ECO:0000313" key="2">
    <source>
        <dbReference type="Proteomes" id="UP000019276"/>
    </source>
</evidence>
<dbReference type="InterPro" id="IPR043129">
    <property type="entry name" value="ATPase_NBD"/>
</dbReference>
<dbReference type="EMBL" id="ARZY01000038">
    <property type="protein sequence ID" value="EWH08739.1"/>
    <property type="molecule type" value="Genomic_DNA"/>
</dbReference>
<gene>
    <name evidence="1" type="ORF">DS2_15934</name>
</gene>
<dbReference type="PATRIC" id="fig|1328313.3.peg.3256"/>